<feature type="domain" description="ABC3 transporter permease C-terminal" evidence="7">
    <location>
        <begin position="285"/>
        <end position="399"/>
    </location>
</feature>
<gene>
    <name evidence="9" type="ORF">D3H65_10580</name>
</gene>
<evidence type="ECO:0000256" key="3">
    <source>
        <dbReference type="ARBA" id="ARBA00022692"/>
    </source>
</evidence>
<evidence type="ECO:0000313" key="9">
    <source>
        <dbReference type="EMBL" id="AXY74396.1"/>
    </source>
</evidence>
<evidence type="ECO:0000256" key="6">
    <source>
        <dbReference type="SAM" id="Phobius"/>
    </source>
</evidence>
<feature type="transmembrane region" description="Helical" evidence="6">
    <location>
        <begin position="701"/>
        <end position="729"/>
    </location>
</feature>
<comment type="subcellular location">
    <subcellularLocation>
        <location evidence="1">Cell membrane</location>
        <topology evidence="1">Multi-pass membrane protein</topology>
    </subcellularLocation>
</comment>
<reference evidence="9 10" key="1">
    <citation type="submission" date="2018-09" db="EMBL/GenBank/DDBJ databases">
        <title>Genome sequencing of strain 6GH32-13.</title>
        <authorList>
            <person name="Weon H.-Y."/>
            <person name="Heo J."/>
            <person name="Kwon S.-W."/>
        </authorList>
    </citation>
    <scope>NUCLEOTIDE SEQUENCE [LARGE SCALE GENOMIC DNA]</scope>
    <source>
        <strain evidence="9 10">5GH32-13</strain>
    </source>
</reference>
<dbReference type="EMBL" id="CP032157">
    <property type="protein sequence ID" value="AXY74396.1"/>
    <property type="molecule type" value="Genomic_DNA"/>
</dbReference>
<evidence type="ECO:0000256" key="1">
    <source>
        <dbReference type="ARBA" id="ARBA00004651"/>
    </source>
</evidence>
<evidence type="ECO:0000313" key="10">
    <source>
        <dbReference type="Proteomes" id="UP000263900"/>
    </source>
</evidence>
<sequence length="788" mass="88940">MIKNFFKIAWRGLLRSKGFSAINIAGLVVGMASAILILLWIQNEISYDQFHEKKDRIYEAWNRAEFSGELNCWNTTPKVLARTLERDLPEVEAAVRVDWGSNFLFTVGDKKLTVRGNMVDSNFLQVFTFPLLKGNPALVLKDMHSIVLTETLARKLFGKEEPMGKIIKIDNKENFTVTGILQDMPNNTRFSRAEYLVPWAYKRFLGDDDEYWGNNSTRTYVLLKQNATLASAAPKVKVMKQRYAKDEPKWEMFLYPLSKWRLYSSFTNGKEDGGGRITFVRLFGIVAAFILLIACINFMNLSTARSEKRAKEVGIRKVVGAQKFSLISQFIGESILLAFIAGVFAIIVVQLSLGGFNTLTDKRLYVPYGSPWFWVGGVVFVLFTGLLAGSYPAFFLSSFKPVKVLKGTFKKTQALVAPRKVLVVLQFTFAIILIICTIIVKQQIDYAQNRQTGYDKNNLIYHNFTGDIEKNFELIRQELLSTGTASSVTKTSAPITESWSDGWGQEWEGKDPNDKTDFFRYNADEGLGTTAGLRFVQGRDFDLKKFPTDSLGMIINESALKVMKFKDPIGKIVKDNGKEWHIVGVIKDFILTNPYEPTRPMLIAGGKAWFSTILIKFNANRSTANNLKTAETIFHKYNPEYPFDFKFVDEEFARKFEDEKRTGTLAGLFAGLTIFISCLGLFGLAIYMAESRIKEIGVRKVLGASVTGLATLLLKDFLTLVLISFVLASPVAWWAMRSWLSDYSYRVPIQWWVFALAGLVSVLIALATVSYQAIRAALANPVKSLRTE</sequence>
<evidence type="ECO:0000256" key="4">
    <source>
        <dbReference type="ARBA" id="ARBA00022989"/>
    </source>
</evidence>
<keyword evidence="3 6" id="KW-0812">Transmembrane</keyword>
<dbReference type="Pfam" id="PF12704">
    <property type="entry name" value="MacB_PCD"/>
    <property type="match status" value="1"/>
</dbReference>
<dbReference type="AlphaFoldDB" id="A0A3B7MN92"/>
<keyword evidence="2" id="KW-1003">Cell membrane</keyword>
<dbReference type="PANTHER" id="PTHR30572:SF18">
    <property type="entry name" value="ABC-TYPE MACROLIDE FAMILY EXPORT SYSTEM PERMEASE COMPONENT 2"/>
    <property type="match status" value="1"/>
</dbReference>
<dbReference type="PANTHER" id="PTHR30572">
    <property type="entry name" value="MEMBRANE COMPONENT OF TRANSPORTER-RELATED"/>
    <property type="match status" value="1"/>
</dbReference>
<dbReference type="Pfam" id="PF02687">
    <property type="entry name" value="FtsX"/>
    <property type="match status" value="2"/>
</dbReference>
<feature type="transmembrane region" description="Helical" evidence="6">
    <location>
        <begin position="373"/>
        <end position="399"/>
    </location>
</feature>
<feature type="transmembrane region" description="Helical" evidence="6">
    <location>
        <begin position="279"/>
        <end position="301"/>
    </location>
</feature>
<evidence type="ECO:0000256" key="5">
    <source>
        <dbReference type="ARBA" id="ARBA00023136"/>
    </source>
</evidence>
<dbReference type="RefSeq" id="WP_119050283.1">
    <property type="nucleotide sequence ID" value="NZ_CP032157.1"/>
</dbReference>
<evidence type="ECO:0000256" key="2">
    <source>
        <dbReference type="ARBA" id="ARBA00022475"/>
    </source>
</evidence>
<feature type="transmembrane region" description="Helical" evidence="6">
    <location>
        <begin position="335"/>
        <end position="353"/>
    </location>
</feature>
<dbReference type="OrthoDB" id="5933722at2"/>
<organism evidence="9 10">
    <name type="scientific">Paraflavitalea soli</name>
    <dbReference type="NCBI Taxonomy" id="2315862"/>
    <lineage>
        <taxon>Bacteria</taxon>
        <taxon>Pseudomonadati</taxon>
        <taxon>Bacteroidota</taxon>
        <taxon>Chitinophagia</taxon>
        <taxon>Chitinophagales</taxon>
        <taxon>Chitinophagaceae</taxon>
        <taxon>Paraflavitalea</taxon>
    </lineage>
</organism>
<evidence type="ECO:0000259" key="8">
    <source>
        <dbReference type="Pfam" id="PF12704"/>
    </source>
</evidence>
<dbReference type="GO" id="GO:0022857">
    <property type="term" value="F:transmembrane transporter activity"/>
    <property type="evidence" value="ECO:0007669"/>
    <property type="project" value="TreeGrafter"/>
</dbReference>
<feature type="transmembrane region" description="Helical" evidence="6">
    <location>
        <begin position="21"/>
        <end position="41"/>
    </location>
</feature>
<feature type="transmembrane region" description="Helical" evidence="6">
    <location>
        <begin position="749"/>
        <end position="774"/>
    </location>
</feature>
<feature type="transmembrane region" description="Helical" evidence="6">
    <location>
        <begin position="420"/>
        <end position="440"/>
    </location>
</feature>
<dbReference type="Proteomes" id="UP000263900">
    <property type="component" value="Chromosome"/>
</dbReference>
<name>A0A3B7MN92_9BACT</name>
<keyword evidence="10" id="KW-1185">Reference proteome</keyword>
<accession>A0A3B7MN92</accession>
<feature type="transmembrane region" description="Helical" evidence="6">
    <location>
        <begin position="665"/>
        <end position="689"/>
    </location>
</feature>
<dbReference type="GO" id="GO:0005886">
    <property type="term" value="C:plasma membrane"/>
    <property type="evidence" value="ECO:0007669"/>
    <property type="project" value="UniProtKB-SubCell"/>
</dbReference>
<dbReference type="KEGG" id="pseg:D3H65_10580"/>
<dbReference type="InterPro" id="IPR025857">
    <property type="entry name" value="MacB_PCD"/>
</dbReference>
<dbReference type="InterPro" id="IPR003838">
    <property type="entry name" value="ABC3_permease_C"/>
</dbReference>
<keyword evidence="4 6" id="KW-1133">Transmembrane helix</keyword>
<feature type="domain" description="MacB-like periplasmic core" evidence="8">
    <location>
        <begin position="20"/>
        <end position="236"/>
    </location>
</feature>
<keyword evidence="5 6" id="KW-0472">Membrane</keyword>
<protein>
    <submittedName>
        <fullName evidence="9">ABC transporter permease</fullName>
    </submittedName>
</protein>
<feature type="domain" description="ABC3 transporter permease C-terminal" evidence="7">
    <location>
        <begin position="668"/>
        <end position="778"/>
    </location>
</feature>
<evidence type="ECO:0000259" key="7">
    <source>
        <dbReference type="Pfam" id="PF02687"/>
    </source>
</evidence>
<dbReference type="InterPro" id="IPR050250">
    <property type="entry name" value="Macrolide_Exporter_MacB"/>
</dbReference>
<proteinExistence type="predicted"/>